<dbReference type="EMBL" id="JAAGAX010000010">
    <property type="protein sequence ID" value="KAF2300746.1"/>
    <property type="molecule type" value="Genomic_DNA"/>
</dbReference>
<dbReference type="PANTHER" id="PTHR31972">
    <property type="entry name" value="EXPRESSED PROTEIN"/>
    <property type="match status" value="1"/>
</dbReference>
<name>A0A6A6LL32_HEVBR</name>
<dbReference type="Pfam" id="PF05910">
    <property type="entry name" value="DUF868"/>
    <property type="match status" value="1"/>
</dbReference>
<accession>A0A6A6LL32</accession>
<proteinExistence type="predicted"/>
<organism evidence="1 2">
    <name type="scientific">Hevea brasiliensis</name>
    <name type="common">Para rubber tree</name>
    <name type="synonym">Siphonia brasiliensis</name>
    <dbReference type="NCBI Taxonomy" id="3981"/>
    <lineage>
        <taxon>Eukaryota</taxon>
        <taxon>Viridiplantae</taxon>
        <taxon>Streptophyta</taxon>
        <taxon>Embryophyta</taxon>
        <taxon>Tracheophyta</taxon>
        <taxon>Spermatophyta</taxon>
        <taxon>Magnoliopsida</taxon>
        <taxon>eudicotyledons</taxon>
        <taxon>Gunneridae</taxon>
        <taxon>Pentapetalae</taxon>
        <taxon>rosids</taxon>
        <taxon>fabids</taxon>
        <taxon>Malpighiales</taxon>
        <taxon>Euphorbiaceae</taxon>
        <taxon>Crotonoideae</taxon>
        <taxon>Micrandreae</taxon>
        <taxon>Hevea</taxon>
    </lineage>
</organism>
<reference evidence="1 2" key="1">
    <citation type="journal article" date="2020" name="Mol. Plant">
        <title>The Chromosome-Based Rubber Tree Genome Provides New Insights into Spurge Genome Evolution and Rubber Biosynthesis.</title>
        <authorList>
            <person name="Liu J."/>
            <person name="Shi C."/>
            <person name="Shi C.C."/>
            <person name="Li W."/>
            <person name="Zhang Q.J."/>
            <person name="Zhang Y."/>
            <person name="Li K."/>
            <person name="Lu H.F."/>
            <person name="Shi C."/>
            <person name="Zhu S.T."/>
            <person name="Xiao Z.Y."/>
            <person name="Nan H."/>
            <person name="Yue Y."/>
            <person name="Zhu X.G."/>
            <person name="Wu Y."/>
            <person name="Hong X.N."/>
            <person name="Fan G.Y."/>
            <person name="Tong Y."/>
            <person name="Zhang D."/>
            <person name="Mao C.L."/>
            <person name="Liu Y.L."/>
            <person name="Hao S.J."/>
            <person name="Liu W.Q."/>
            <person name="Lv M.Q."/>
            <person name="Zhang H.B."/>
            <person name="Liu Y."/>
            <person name="Hu-Tang G.R."/>
            <person name="Wang J.P."/>
            <person name="Wang J.H."/>
            <person name="Sun Y.H."/>
            <person name="Ni S.B."/>
            <person name="Chen W.B."/>
            <person name="Zhang X.C."/>
            <person name="Jiao Y.N."/>
            <person name="Eichler E.E."/>
            <person name="Li G.H."/>
            <person name="Liu X."/>
            <person name="Gao L.Z."/>
        </authorList>
    </citation>
    <scope>NUCLEOTIDE SEQUENCE [LARGE SCALE GENOMIC DNA]</scope>
    <source>
        <strain evidence="2">cv. GT1</strain>
        <tissue evidence="1">Leaf</tissue>
    </source>
</reference>
<dbReference type="AlphaFoldDB" id="A0A6A6LL32"/>
<sequence length="353" mass="39594">MRDIVSCFSENAINVSHSSSCSSYSISNNACISPGLIPSIQNAVSCFYKIILSSQKQLLVTVTWCKKHASQGLSINFGNDSSTSFKLNTSGRLFRKKKGSKLIDSDSSKIEVFWDLSSAKYDSGPAPVDGFYVLVMVDSEIGLVLGDIGEETISKKLKSSTPVAKASLISRQEHCSGNTLYATKAQFCDTGIQHDILIKCSGENEGLKYPVLSVCIDKKMVIRVKRLQWNFRGNQTIFVDGLVVDLMWDVHDWFYNPASGSAVFMFRTRSGMESRLWLEEKLVQKDQERFEFSLLIYAWFLVVFRLEIIDSTAIKAGALPIKPSLRNLVNMDRNEVNEMYQNHGSQESQEIHC</sequence>
<evidence type="ECO:0000313" key="1">
    <source>
        <dbReference type="EMBL" id="KAF2300746.1"/>
    </source>
</evidence>
<gene>
    <name evidence="1" type="ORF">GH714_015475</name>
</gene>
<protein>
    <recommendedName>
        <fullName evidence="3">DUF868 domain-containing protein</fullName>
    </recommendedName>
</protein>
<comment type="caution">
    <text evidence="1">The sequence shown here is derived from an EMBL/GenBank/DDBJ whole genome shotgun (WGS) entry which is preliminary data.</text>
</comment>
<evidence type="ECO:0008006" key="3">
    <source>
        <dbReference type="Google" id="ProtNLM"/>
    </source>
</evidence>
<dbReference type="Proteomes" id="UP000467840">
    <property type="component" value="Chromosome 4"/>
</dbReference>
<dbReference type="InterPro" id="IPR008586">
    <property type="entry name" value="DUF868_pln"/>
</dbReference>
<keyword evidence="2" id="KW-1185">Reference proteome</keyword>
<dbReference type="PANTHER" id="PTHR31972:SF48">
    <property type="entry name" value="OS04G0407500 PROTEIN"/>
    <property type="match status" value="1"/>
</dbReference>
<evidence type="ECO:0000313" key="2">
    <source>
        <dbReference type="Proteomes" id="UP000467840"/>
    </source>
</evidence>